<keyword evidence="4" id="KW-0808">Transferase</keyword>
<dbReference type="RefSeq" id="WP_262432074.1">
    <property type="nucleotide sequence ID" value="NZ_JACRTE010000006.1"/>
</dbReference>
<accession>A0A926FDJ1</accession>
<dbReference type="EMBL" id="JACRTE010000006">
    <property type="protein sequence ID" value="MBC8596494.1"/>
    <property type="molecule type" value="Genomic_DNA"/>
</dbReference>
<keyword evidence="5" id="KW-1185">Reference proteome</keyword>
<keyword evidence="2" id="KW-0472">Membrane</keyword>
<dbReference type="Proteomes" id="UP000647416">
    <property type="component" value="Unassembled WGS sequence"/>
</dbReference>
<comment type="similarity">
    <text evidence="1">Belongs to the bacterial sugar transferase family.</text>
</comment>
<name>A0A926FDJ1_9FIRM</name>
<evidence type="ECO:0000313" key="4">
    <source>
        <dbReference type="EMBL" id="MBC8596494.1"/>
    </source>
</evidence>
<dbReference type="InterPro" id="IPR003362">
    <property type="entry name" value="Bact_transf"/>
</dbReference>
<dbReference type="PANTHER" id="PTHR30576:SF10">
    <property type="entry name" value="SLL5057 PROTEIN"/>
    <property type="match status" value="1"/>
</dbReference>
<evidence type="ECO:0000256" key="2">
    <source>
        <dbReference type="SAM" id="Phobius"/>
    </source>
</evidence>
<keyword evidence="2" id="KW-0812">Transmembrane</keyword>
<protein>
    <submittedName>
        <fullName evidence="4">Sugar transferase</fullName>
    </submittedName>
</protein>
<gene>
    <name evidence="4" type="ORF">H8706_06385</name>
</gene>
<sequence>MRSAENENNISKLDSVSLHQTAERIRELDKTIPPKPVYEFFKRAFDIVSSSAALVLLSWLFLFTAIAIKLEDGGPVFYSQIRVGKNGKFFRMHKFRSMCDGAERMKKKLLKQNEMNGPAFKMENDPRITKVGRFIRKTSIDELPQLINILEGSMSVVGPRPPLGHEVMQYDDFAMRRLAVKPGLTCYWQCCGRSNIDFDEWMKLDNKYIDERGAWVDIKMIFATIPAVLKGEGSC</sequence>
<keyword evidence="2" id="KW-1133">Transmembrane helix</keyword>
<organism evidence="4 5">
    <name type="scientific">Qingrenia yutianensis</name>
    <dbReference type="NCBI Taxonomy" id="2763676"/>
    <lineage>
        <taxon>Bacteria</taxon>
        <taxon>Bacillati</taxon>
        <taxon>Bacillota</taxon>
        <taxon>Clostridia</taxon>
        <taxon>Eubacteriales</taxon>
        <taxon>Oscillospiraceae</taxon>
        <taxon>Qingrenia</taxon>
    </lineage>
</organism>
<dbReference type="Pfam" id="PF02397">
    <property type="entry name" value="Bac_transf"/>
    <property type="match status" value="1"/>
</dbReference>
<dbReference type="PANTHER" id="PTHR30576">
    <property type="entry name" value="COLANIC BIOSYNTHESIS UDP-GLUCOSE LIPID CARRIER TRANSFERASE"/>
    <property type="match status" value="1"/>
</dbReference>
<reference evidence="4" key="1">
    <citation type="submission" date="2020-08" db="EMBL/GenBank/DDBJ databases">
        <title>Genome public.</title>
        <authorList>
            <person name="Liu C."/>
            <person name="Sun Q."/>
        </authorList>
    </citation>
    <scope>NUCLEOTIDE SEQUENCE</scope>
    <source>
        <strain evidence="4">NSJ-50</strain>
    </source>
</reference>
<evidence type="ECO:0000259" key="3">
    <source>
        <dbReference type="Pfam" id="PF02397"/>
    </source>
</evidence>
<feature type="transmembrane region" description="Helical" evidence="2">
    <location>
        <begin position="47"/>
        <end position="68"/>
    </location>
</feature>
<evidence type="ECO:0000256" key="1">
    <source>
        <dbReference type="ARBA" id="ARBA00006464"/>
    </source>
</evidence>
<evidence type="ECO:0000313" key="5">
    <source>
        <dbReference type="Proteomes" id="UP000647416"/>
    </source>
</evidence>
<comment type="caution">
    <text evidence="4">The sequence shown here is derived from an EMBL/GenBank/DDBJ whole genome shotgun (WGS) entry which is preliminary data.</text>
</comment>
<feature type="domain" description="Bacterial sugar transferase" evidence="3">
    <location>
        <begin position="42"/>
        <end position="230"/>
    </location>
</feature>
<dbReference type="AlphaFoldDB" id="A0A926FDJ1"/>
<proteinExistence type="inferred from homology"/>
<dbReference type="GO" id="GO:0016780">
    <property type="term" value="F:phosphotransferase activity, for other substituted phosphate groups"/>
    <property type="evidence" value="ECO:0007669"/>
    <property type="project" value="TreeGrafter"/>
</dbReference>